<name>A0A7E4VJF5_PANRE</name>
<dbReference type="Proteomes" id="UP000492821">
    <property type="component" value="Unassembled WGS sequence"/>
</dbReference>
<keyword evidence="1" id="KW-0472">Membrane</keyword>
<dbReference type="AlphaFoldDB" id="A0A7E4VJF5"/>
<evidence type="ECO:0000256" key="1">
    <source>
        <dbReference type="SAM" id="Phobius"/>
    </source>
</evidence>
<evidence type="ECO:0000313" key="2">
    <source>
        <dbReference type="Proteomes" id="UP000492821"/>
    </source>
</evidence>
<feature type="transmembrane region" description="Helical" evidence="1">
    <location>
        <begin position="42"/>
        <end position="66"/>
    </location>
</feature>
<evidence type="ECO:0000313" key="3">
    <source>
        <dbReference type="WBParaSite" id="Pan_g20886.t1"/>
    </source>
</evidence>
<keyword evidence="2" id="KW-1185">Reference proteome</keyword>
<dbReference type="WBParaSite" id="Pan_g20886.t1">
    <property type="protein sequence ID" value="Pan_g20886.t1"/>
    <property type="gene ID" value="Pan_g20886"/>
</dbReference>
<keyword evidence="1" id="KW-0812">Transmembrane</keyword>
<sequence length="254" mass="28661">MLAIIASSMLTTLTITSTIPLYSQKEFSAELFGLLKINNFDAFPYIASIVMVCGAINTDLLLIILINRYDIVFETVTSKPKVIINTIYALMVITNHIQCYNVMNLHCYIAPNSAIAKLTSHTLFLYKPLTTFYHLSRFISFIIIIWLNIKFSKRFASNASSIVVRLHRMITRATIADVICEALITRIPMLVFVISQLLDNNTFINMSVNLTFVLQNSALLANMVTTIWFVKPYRSFVVSLLCSVQNCGMSSTQT</sequence>
<reference evidence="2" key="1">
    <citation type="journal article" date="2013" name="Genetics">
        <title>The draft genome and transcriptome of Panagrellus redivivus are shaped by the harsh demands of a free-living lifestyle.</title>
        <authorList>
            <person name="Srinivasan J."/>
            <person name="Dillman A.R."/>
            <person name="Macchietto M.G."/>
            <person name="Heikkinen L."/>
            <person name="Lakso M."/>
            <person name="Fracchia K.M."/>
            <person name="Antoshechkin I."/>
            <person name="Mortazavi A."/>
            <person name="Wong G."/>
            <person name="Sternberg P.W."/>
        </authorList>
    </citation>
    <scope>NUCLEOTIDE SEQUENCE [LARGE SCALE GENOMIC DNA]</scope>
    <source>
        <strain evidence="2">MT8872</strain>
    </source>
</reference>
<keyword evidence="1" id="KW-1133">Transmembrane helix</keyword>
<proteinExistence type="predicted"/>
<feature type="transmembrane region" description="Helical" evidence="1">
    <location>
        <begin position="131"/>
        <end position="149"/>
    </location>
</feature>
<protein>
    <submittedName>
        <fullName evidence="3">G_PROTEIN_RECEP_F1_2 domain-containing protein</fullName>
    </submittedName>
</protein>
<reference evidence="3" key="2">
    <citation type="submission" date="2020-10" db="UniProtKB">
        <authorList>
            <consortium name="WormBaseParasite"/>
        </authorList>
    </citation>
    <scope>IDENTIFICATION</scope>
</reference>
<feature type="transmembrane region" description="Helical" evidence="1">
    <location>
        <begin position="87"/>
        <end position="111"/>
    </location>
</feature>
<organism evidence="2 3">
    <name type="scientific">Panagrellus redivivus</name>
    <name type="common">Microworm</name>
    <dbReference type="NCBI Taxonomy" id="6233"/>
    <lineage>
        <taxon>Eukaryota</taxon>
        <taxon>Metazoa</taxon>
        <taxon>Ecdysozoa</taxon>
        <taxon>Nematoda</taxon>
        <taxon>Chromadorea</taxon>
        <taxon>Rhabditida</taxon>
        <taxon>Tylenchina</taxon>
        <taxon>Panagrolaimomorpha</taxon>
        <taxon>Panagrolaimoidea</taxon>
        <taxon>Panagrolaimidae</taxon>
        <taxon>Panagrellus</taxon>
    </lineage>
</organism>
<feature type="transmembrane region" description="Helical" evidence="1">
    <location>
        <begin position="210"/>
        <end position="230"/>
    </location>
</feature>
<accession>A0A7E4VJF5</accession>